<gene>
    <name evidence="1" type="ORF">FC093_06210</name>
</gene>
<accession>A0A4U3L8U2</accession>
<proteinExistence type="predicted"/>
<dbReference type="AlphaFoldDB" id="A0A4U3L8U2"/>
<evidence type="ECO:0008006" key="3">
    <source>
        <dbReference type="Google" id="ProtNLM"/>
    </source>
</evidence>
<organism evidence="1 2">
    <name type="scientific">Ilyomonas limi</name>
    <dbReference type="NCBI Taxonomy" id="2575867"/>
    <lineage>
        <taxon>Bacteria</taxon>
        <taxon>Pseudomonadati</taxon>
        <taxon>Bacteroidota</taxon>
        <taxon>Chitinophagia</taxon>
        <taxon>Chitinophagales</taxon>
        <taxon>Chitinophagaceae</taxon>
        <taxon>Ilyomonas</taxon>
    </lineage>
</organism>
<dbReference type="Proteomes" id="UP000305848">
    <property type="component" value="Unassembled WGS sequence"/>
</dbReference>
<dbReference type="RefSeq" id="WP_137260881.1">
    <property type="nucleotide sequence ID" value="NZ_SZQL01000003.1"/>
</dbReference>
<name>A0A4U3L8U2_9BACT</name>
<reference evidence="1 2" key="1">
    <citation type="submission" date="2019-05" db="EMBL/GenBank/DDBJ databases">
        <title>Panacibacter sp. strain 17mud1-8 Genome sequencing and assembly.</title>
        <authorList>
            <person name="Chhetri G."/>
        </authorList>
    </citation>
    <scope>NUCLEOTIDE SEQUENCE [LARGE SCALE GENOMIC DNA]</scope>
    <source>
        <strain evidence="1 2">17mud1-8</strain>
    </source>
</reference>
<dbReference type="EMBL" id="SZQL01000003">
    <property type="protein sequence ID" value="TKK70336.1"/>
    <property type="molecule type" value="Genomic_DNA"/>
</dbReference>
<evidence type="ECO:0000313" key="1">
    <source>
        <dbReference type="EMBL" id="TKK70336.1"/>
    </source>
</evidence>
<protein>
    <recommendedName>
        <fullName evidence="3">Asparagine synthetase domain-containing protein</fullName>
    </recommendedName>
</protein>
<keyword evidence="2" id="KW-1185">Reference proteome</keyword>
<evidence type="ECO:0000313" key="2">
    <source>
        <dbReference type="Proteomes" id="UP000305848"/>
    </source>
</evidence>
<sequence>MENIFLYRRQFILSSQPEFCFDGWKNTKLDSTFYLSAHPDLEVTQSSFNETQLTLLGFFVDPFAPMKSNQEILNDIVKESSSFNDVVNKTESLGGRWIIIYYDQLSLRIFHDVCGQRQVYFYQNKDIIVCGSDPAIIRHFIELEKDESFAMQEYIIKSALIKDAENAWIGSGTIFCDVLHLMPNHYLDLKGIKAIRYWPHKPLEKIDLDRGTDLAAEILVGSLNAINNRSKLALAVTSGWDSRLLLAASKSISKDVTYFVSVSNNQSTQIPDALIPSKLFKQLNIPFYVQICDTEIEPTFEKILKTNVTLARPNLAKVRHIYKYHLDFNGMININGNITEITRTSIRPPFPVKVNGTTFTKMKYMKYYKGISYVVSQFDEWIHEISSFCSAYNLNIYDMLYWEQRMGNWGAHYPAELDIAMDQFSPFNNRLLLTIMLSVDEKYRRYPNFVLHHKIIQKLWPETLQQPVGKEDYKIRTRHLLKHAMMVLSGVY</sequence>
<comment type="caution">
    <text evidence="1">The sequence shown here is derived from an EMBL/GenBank/DDBJ whole genome shotgun (WGS) entry which is preliminary data.</text>
</comment>
<dbReference type="OrthoDB" id="2462219at2"/>